<dbReference type="Gene3D" id="1.20.1270.60">
    <property type="entry name" value="Arfaptin homology (AH) domain/BAR domain"/>
    <property type="match status" value="1"/>
</dbReference>
<feature type="compositionally biased region" description="Polar residues" evidence="11">
    <location>
        <begin position="108"/>
        <end position="117"/>
    </location>
</feature>
<dbReference type="PANTHER" id="PTHR45949">
    <property type="entry name" value="SORTING NEXIN-4"/>
    <property type="match status" value="1"/>
</dbReference>
<feature type="compositionally biased region" description="Polar residues" evidence="11">
    <location>
        <begin position="70"/>
        <end position="79"/>
    </location>
</feature>
<dbReference type="OrthoDB" id="205639at2759"/>
<feature type="coiled-coil region" evidence="10">
    <location>
        <begin position="550"/>
        <end position="584"/>
    </location>
</feature>
<dbReference type="SUPFAM" id="SSF64268">
    <property type="entry name" value="PX domain"/>
    <property type="match status" value="1"/>
</dbReference>
<dbReference type="GO" id="GO:0035091">
    <property type="term" value="F:phosphatidylinositol binding"/>
    <property type="evidence" value="ECO:0007669"/>
    <property type="project" value="InterPro"/>
</dbReference>
<dbReference type="AlphaFoldDB" id="A0A9P8AIV3"/>
<dbReference type="GO" id="GO:0000407">
    <property type="term" value="C:phagophore assembly site"/>
    <property type="evidence" value="ECO:0007669"/>
    <property type="project" value="TreeGrafter"/>
</dbReference>
<dbReference type="GO" id="GO:0000422">
    <property type="term" value="P:autophagy of mitochondrion"/>
    <property type="evidence" value="ECO:0007669"/>
    <property type="project" value="TreeGrafter"/>
</dbReference>
<reference evidence="13" key="1">
    <citation type="submission" date="2021-03" db="EMBL/GenBank/DDBJ databases">
        <authorList>
            <person name="Palmer J.M."/>
        </authorList>
    </citation>
    <scope>NUCLEOTIDE SEQUENCE</scope>
    <source>
        <strain evidence="13">ARV_011</strain>
    </source>
</reference>
<feature type="compositionally biased region" description="Polar residues" evidence="11">
    <location>
        <begin position="1"/>
        <end position="12"/>
    </location>
</feature>
<keyword evidence="6" id="KW-0446">Lipid-binding</keyword>
<dbReference type="GO" id="GO:0005769">
    <property type="term" value="C:early endosome"/>
    <property type="evidence" value="ECO:0007669"/>
    <property type="project" value="TreeGrafter"/>
</dbReference>
<dbReference type="Gene3D" id="3.30.1520.10">
    <property type="entry name" value="Phox-like domain"/>
    <property type="match status" value="1"/>
</dbReference>
<evidence type="ECO:0000256" key="3">
    <source>
        <dbReference type="ARBA" id="ARBA00010883"/>
    </source>
</evidence>
<gene>
    <name evidence="13" type="primary">SNX4</name>
    <name evidence="13" type="ORF">KQ657_004469</name>
</gene>
<evidence type="ECO:0000313" key="14">
    <source>
        <dbReference type="Proteomes" id="UP000790833"/>
    </source>
</evidence>
<evidence type="ECO:0000256" key="10">
    <source>
        <dbReference type="SAM" id="Coils"/>
    </source>
</evidence>
<dbReference type="InterPro" id="IPR001683">
    <property type="entry name" value="PX_dom"/>
</dbReference>
<feature type="compositionally biased region" description="Low complexity" evidence="11">
    <location>
        <begin position="118"/>
        <end position="129"/>
    </location>
</feature>
<evidence type="ECO:0000256" key="4">
    <source>
        <dbReference type="ARBA" id="ARBA00022448"/>
    </source>
</evidence>
<proteinExistence type="inferred from homology"/>
<dbReference type="PROSITE" id="PS50195">
    <property type="entry name" value="PX"/>
    <property type="match status" value="1"/>
</dbReference>
<comment type="caution">
    <text evidence="13">The sequence shown here is derived from an EMBL/GenBank/DDBJ whole genome shotgun (WGS) entry which is preliminary data.</text>
</comment>
<feature type="domain" description="PX" evidence="12">
    <location>
        <begin position="156"/>
        <end position="289"/>
    </location>
</feature>
<organism evidence="13 14">
    <name type="scientific">Scheffersomyces spartinae</name>
    <dbReference type="NCBI Taxonomy" id="45513"/>
    <lineage>
        <taxon>Eukaryota</taxon>
        <taxon>Fungi</taxon>
        <taxon>Dikarya</taxon>
        <taxon>Ascomycota</taxon>
        <taxon>Saccharomycotina</taxon>
        <taxon>Pichiomycetes</taxon>
        <taxon>Debaryomycetaceae</taxon>
        <taxon>Scheffersomyces</taxon>
    </lineage>
</organism>
<evidence type="ECO:0000256" key="9">
    <source>
        <dbReference type="ARBA" id="ARBA00041273"/>
    </source>
</evidence>
<keyword evidence="14" id="KW-1185">Reference proteome</keyword>
<dbReference type="GO" id="GO:0032456">
    <property type="term" value="P:endocytic recycling"/>
    <property type="evidence" value="ECO:0007669"/>
    <property type="project" value="TreeGrafter"/>
</dbReference>
<dbReference type="RefSeq" id="XP_043050335.1">
    <property type="nucleotide sequence ID" value="XM_043195138.1"/>
</dbReference>
<keyword evidence="5" id="KW-0963">Cytoplasm</keyword>
<dbReference type="CDD" id="cd06863">
    <property type="entry name" value="PX_Atg24p"/>
    <property type="match status" value="1"/>
</dbReference>
<dbReference type="GeneID" id="66117843"/>
<feature type="coiled-coil region" evidence="10">
    <location>
        <begin position="332"/>
        <end position="366"/>
    </location>
</feature>
<dbReference type="Pfam" id="PF00787">
    <property type="entry name" value="PX"/>
    <property type="match status" value="1"/>
</dbReference>
<evidence type="ECO:0000256" key="2">
    <source>
        <dbReference type="ARBA" id="ARBA00004496"/>
    </source>
</evidence>
<protein>
    <recommendedName>
        <fullName evidence="8">Sorting nexin-4</fullName>
    </recommendedName>
    <alternativeName>
        <fullName evidence="9">Autophagy-related protein 24</fullName>
    </alternativeName>
</protein>
<dbReference type="GO" id="GO:0015031">
    <property type="term" value="P:protein transport"/>
    <property type="evidence" value="ECO:0007669"/>
    <property type="project" value="TreeGrafter"/>
</dbReference>
<keyword evidence="4" id="KW-0813">Transport</keyword>
<evidence type="ECO:0000313" key="13">
    <source>
        <dbReference type="EMBL" id="KAG7194788.1"/>
    </source>
</evidence>
<dbReference type="InterPro" id="IPR036871">
    <property type="entry name" value="PX_dom_sf"/>
</dbReference>
<comment type="similarity">
    <text evidence="3">Belongs to the sorting nexin family.</text>
</comment>
<dbReference type="GO" id="GO:0061709">
    <property type="term" value="P:reticulophagy"/>
    <property type="evidence" value="ECO:0007669"/>
    <property type="project" value="TreeGrafter"/>
</dbReference>
<evidence type="ECO:0000256" key="11">
    <source>
        <dbReference type="SAM" id="MobiDB-lite"/>
    </source>
</evidence>
<sequence length="638" mass="72444">MTLEDQFTSVQWDRNEVKGSASQQQETITEEEPETQRDKPAPTYLESEIVEPDKEKETEQQDPGADDDVGTSTSANVETTIVPGDNIGGVLGSSPNSTSPSGEDEVSSLEQQFTPKPSSSNALESASTSMNKDQEILRQQQQQQQEEEIRSFEKYNISATVTTPTRELDTASKPYISYLITTSTNHPQLKKLCGKTDLAEEKSITIETRRRYGDFRFLHNCLVNDYPGFMTPPLPSKLNFKYLTGDTFSTDFVHKRLHSLDRFVKFILNHKTLSQSSVFHLFLSDTQDWNSFSKNLKLSKNFDTDDSIVNKVVNEDLLTETLMNFLTSSKHKRETNKDILEINDKLKKLYENLVKLDKLFSKLNKRNSDLSVDYHQFLVQLQKLSSIEGGNTTGNGTTKVDYSYSEDTKADSVPNTENHELETNLKVFSDSLEYFLKNWDLLHRYVDESFLNVLKDCAKYIISLTNLIELHHNKRIDLQVLQDYLLKARNDLVSLGGNMERSTTSRPQTSSTMAPPTPAFHTVQSGGIVSQTTQLIKDTISTSASSSIGSSNADNKIIRLRKKIENLENEIAIQTQLVNDLTDKIVNDEYPNWDKFNKKELKDAMVSLCDEEINFYKGLIDNWSEVESKLTTRLEELG</sequence>
<keyword evidence="7" id="KW-0472">Membrane</keyword>
<evidence type="ECO:0000256" key="5">
    <source>
        <dbReference type="ARBA" id="ARBA00022490"/>
    </source>
</evidence>
<dbReference type="GO" id="GO:0034727">
    <property type="term" value="P:piecemeal microautophagy of the nucleus"/>
    <property type="evidence" value="ECO:0007669"/>
    <property type="project" value="TreeGrafter"/>
</dbReference>
<comment type="subcellular location">
    <subcellularLocation>
        <location evidence="2">Cytoplasm</location>
    </subcellularLocation>
    <subcellularLocation>
        <location evidence="1">Endomembrane system</location>
        <topology evidence="1">Peripheral membrane protein</topology>
    </subcellularLocation>
</comment>
<keyword evidence="10" id="KW-0175">Coiled coil</keyword>
<evidence type="ECO:0000256" key="8">
    <source>
        <dbReference type="ARBA" id="ARBA00040748"/>
    </source>
</evidence>
<evidence type="ECO:0000256" key="6">
    <source>
        <dbReference type="ARBA" id="ARBA00023121"/>
    </source>
</evidence>
<name>A0A9P8AIV3_9ASCO</name>
<dbReference type="EMBL" id="JAHMUF010000006">
    <property type="protein sequence ID" value="KAG7194788.1"/>
    <property type="molecule type" value="Genomic_DNA"/>
</dbReference>
<feature type="region of interest" description="Disordered" evidence="11">
    <location>
        <begin position="1"/>
        <end position="147"/>
    </location>
</feature>
<accession>A0A9P8AIV3</accession>
<dbReference type="Proteomes" id="UP000790833">
    <property type="component" value="Unassembled WGS sequence"/>
</dbReference>
<dbReference type="InterPro" id="IPR027267">
    <property type="entry name" value="AH/BAR_dom_sf"/>
</dbReference>
<dbReference type="SMART" id="SM00312">
    <property type="entry name" value="PX"/>
    <property type="match status" value="1"/>
</dbReference>
<dbReference type="PANTHER" id="PTHR45949:SF2">
    <property type="entry name" value="SORTING NEXIN-4"/>
    <property type="match status" value="1"/>
</dbReference>
<evidence type="ECO:0000256" key="7">
    <source>
        <dbReference type="ARBA" id="ARBA00023136"/>
    </source>
</evidence>
<evidence type="ECO:0000256" key="1">
    <source>
        <dbReference type="ARBA" id="ARBA00004184"/>
    </source>
</evidence>
<evidence type="ECO:0000259" key="12">
    <source>
        <dbReference type="PROSITE" id="PS50195"/>
    </source>
</evidence>